<evidence type="ECO:0000256" key="11">
    <source>
        <dbReference type="SAM" id="SignalP"/>
    </source>
</evidence>
<dbReference type="InterPro" id="IPR011250">
    <property type="entry name" value="OMP/PagP_B-barrel"/>
</dbReference>
<dbReference type="Gene3D" id="3.30.1330.60">
    <property type="entry name" value="OmpA-like domain"/>
    <property type="match status" value="1"/>
</dbReference>
<evidence type="ECO:0000313" key="14">
    <source>
        <dbReference type="Proteomes" id="UP000199233"/>
    </source>
</evidence>
<dbReference type="PANTHER" id="PTHR30329:SF21">
    <property type="entry name" value="LIPOPROTEIN YIAD-RELATED"/>
    <property type="match status" value="1"/>
</dbReference>
<organism evidence="13 14">
    <name type="scientific">Solimonas aquatica</name>
    <dbReference type="NCBI Taxonomy" id="489703"/>
    <lineage>
        <taxon>Bacteria</taxon>
        <taxon>Pseudomonadati</taxon>
        <taxon>Pseudomonadota</taxon>
        <taxon>Gammaproteobacteria</taxon>
        <taxon>Nevskiales</taxon>
        <taxon>Nevskiaceae</taxon>
        <taxon>Solimonas</taxon>
    </lineage>
</organism>
<comment type="subcellular location">
    <subcellularLocation>
        <location evidence="1">Cell outer membrane</location>
        <topology evidence="1">Multi-pass membrane protein</topology>
    </subcellularLocation>
</comment>
<reference evidence="13 14" key="1">
    <citation type="submission" date="2016-10" db="EMBL/GenBank/DDBJ databases">
        <authorList>
            <person name="de Groot N.N."/>
        </authorList>
    </citation>
    <scope>NUCLEOTIDE SEQUENCE [LARGE SCALE GENOMIC DNA]</scope>
    <source>
        <strain evidence="13 14">DSM 25927</strain>
    </source>
</reference>
<evidence type="ECO:0000256" key="8">
    <source>
        <dbReference type="ARBA" id="ARBA00023237"/>
    </source>
</evidence>
<keyword evidence="6" id="KW-0626">Porin</keyword>
<dbReference type="PANTHER" id="PTHR30329">
    <property type="entry name" value="STATOR ELEMENT OF FLAGELLAR MOTOR COMPLEX"/>
    <property type="match status" value="1"/>
</dbReference>
<keyword evidence="3" id="KW-1134">Transmembrane beta strand</keyword>
<evidence type="ECO:0000256" key="3">
    <source>
        <dbReference type="ARBA" id="ARBA00022452"/>
    </source>
</evidence>
<dbReference type="InterPro" id="IPR028974">
    <property type="entry name" value="TSP_type-3_rpt"/>
</dbReference>
<evidence type="ECO:0000256" key="1">
    <source>
        <dbReference type="ARBA" id="ARBA00004571"/>
    </source>
</evidence>
<dbReference type="STRING" id="489703.SAMN04488038_103146"/>
<keyword evidence="8" id="KW-0998">Cell outer membrane</keyword>
<dbReference type="Gene3D" id="2.40.160.20">
    <property type="match status" value="1"/>
</dbReference>
<evidence type="ECO:0000259" key="12">
    <source>
        <dbReference type="PROSITE" id="PS51123"/>
    </source>
</evidence>
<dbReference type="RefSeq" id="WP_093282819.1">
    <property type="nucleotide sequence ID" value="NZ_FOFS01000003.1"/>
</dbReference>
<gene>
    <name evidence="13" type="ORF">SAMN04488038_103146</name>
</gene>
<dbReference type="SUPFAM" id="SSF56925">
    <property type="entry name" value="OMPA-like"/>
    <property type="match status" value="1"/>
</dbReference>
<dbReference type="SUPFAM" id="SSF103647">
    <property type="entry name" value="TSP type-3 repeat"/>
    <property type="match status" value="1"/>
</dbReference>
<dbReference type="GO" id="GO:0015288">
    <property type="term" value="F:porin activity"/>
    <property type="evidence" value="ECO:0007669"/>
    <property type="project" value="UniProtKB-KW"/>
</dbReference>
<evidence type="ECO:0000313" key="13">
    <source>
        <dbReference type="EMBL" id="SEQ03535.1"/>
    </source>
</evidence>
<feature type="region of interest" description="Disordered" evidence="10">
    <location>
        <begin position="20"/>
        <end position="91"/>
    </location>
</feature>
<dbReference type="OrthoDB" id="9805832at2"/>
<evidence type="ECO:0000256" key="2">
    <source>
        <dbReference type="ARBA" id="ARBA00022448"/>
    </source>
</evidence>
<dbReference type="InterPro" id="IPR050330">
    <property type="entry name" value="Bact_OuterMem_StrucFunc"/>
</dbReference>
<proteinExistence type="predicted"/>
<dbReference type="Pfam" id="PF00691">
    <property type="entry name" value="OmpA"/>
    <property type="match status" value="1"/>
</dbReference>
<evidence type="ECO:0000256" key="10">
    <source>
        <dbReference type="SAM" id="MobiDB-lite"/>
    </source>
</evidence>
<evidence type="ECO:0000256" key="7">
    <source>
        <dbReference type="ARBA" id="ARBA00023136"/>
    </source>
</evidence>
<dbReference type="GO" id="GO:0009279">
    <property type="term" value="C:cell outer membrane"/>
    <property type="evidence" value="ECO:0007669"/>
    <property type="project" value="UniProtKB-SubCell"/>
</dbReference>
<sequence>MKTARGLISLAALLAASSAYAQAPESTAAETLPSDTAAAPAEAATPPADTAAAPAETGAGEPTPLPESAPAPEATVSSDSSTSSTPITTETTELAAPSYLGLMGLYTLPDSGRELGTADIKRGVGMGLLYGWQGEKRWGYELHGELTTIETGSQLRTDYYHYKLGGDLFYAFGDRAHFTPFVIGGIGLSRNDVYPNGAVDDGYDFFANVGVGFVTGPVIQTGQIRIRGEARYVYDNYGDHYNDVRFGLGIEIPLFKEKVREVASVTETTKMVEVPTGLTDSDGDGVVDSADKCPDTPKGSRVDGDGCPFDKVIELKGVTFEFNKTRLRPDAQTILDWAVGVLKKYPDMNVEIAGHTDNIGSDSYNQKLSEGRAQAVKQYFIEHGVPETQLSAKGYGKSQPKADNATAEGRELNRRVELRILN</sequence>
<name>A0A1H9CQS7_9GAMM</name>
<keyword evidence="14" id="KW-1185">Reference proteome</keyword>
<dbReference type="AlphaFoldDB" id="A0A1H9CQS7"/>
<feature type="region of interest" description="Disordered" evidence="10">
    <location>
        <begin position="275"/>
        <end position="301"/>
    </location>
</feature>
<evidence type="ECO:0000256" key="9">
    <source>
        <dbReference type="PROSITE-ProRule" id="PRU00473"/>
    </source>
</evidence>
<keyword evidence="5" id="KW-0406">Ion transport</keyword>
<keyword evidence="7 9" id="KW-0472">Membrane</keyword>
<accession>A0A1H9CQS7</accession>
<dbReference type="InterPro" id="IPR006665">
    <property type="entry name" value="OmpA-like"/>
</dbReference>
<dbReference type="GO" id="GO:0005509">
    <property type="term" value="F:calcium ion binding"/>
    <property type="evidence" value="ECO:0007669"/>
    <property type="project" value="InterPro"/>
</dbReference>
<dbReference type="InterPro" id="IPR036737">
    <property type="entry name" value="OmpA-like_sf"/>
</dbReference>
<feature type="chain" id="PRO_5011497613" evidence="11">
    <location>
        <begin position="22"/>
        <end position="422"/>
    </location>
</feature>
<dbReference type="EMBL" id="FOFS01000003">
    <property type="protein sequence ID" value="SEQ03535.1"/>
    <property type="molecule type" value="Genomic_DNA"/>
</dbReference>
<dbReference type="Proteomes" id="UP000199233">
    <property type="component" value="Unassembled WGS sequence"/>
</dbReference>
<dbReference type="PRINTS" id="PR01021">
    <property type="entry name" value="OMPADOMAIN"/>
</dbReference>
<dbReference type="InterPro" id="IPR006664">
    <property type="entry name" value="OMP_bac"/>
</dbReference>
<evidence type="ECO:0000256" key="6">
    <source>
        <dbReference type="ARBA" id="ARBA00023114"/>
    </source>
</evidence>
<protein>
    <submittedName>
        <fullName evidence="13">OmpA-OmpF porin, OOP family</fullName>
    </submittedName>
</protein>
<keyword evidence="2" id="KW-0813">Transport</keyword>
<feature type="domain" description="OmpA-like" evidence="12">
    <location>
        <begin position="307"/>
        <end position="422"/>
    </location>
</feature>
<keyword evidence="4" id="KW-0812">Transmembrane</keyword>
<feature type="compositionally biased region" description="Basic and acidic residues" evidence="10">
    <location>
        <begin position="289"/>
        <end position="301"/>
    </location>
</feature>
<feature type="signal peptide" evidence="11">
    <location>
        <begin position="1"/>
        <end position="21"/>
    </location>
</feature>
<dbReference type="PROSITE" id="PS51123">
    <property type="entry name" value="OMPA_2"/>
    <property type="match status" value="1"/>
</dbReference>
<dbReference type="GO" id="GO:0046930">
    <property type="term" value="C:pore complex"/>
    <property type="evidence" value="ECO:0007669"/>
    <property type="project" value="UniProtKB-KW"/>
</dbReference>
<evidence type="ECO:0000256" key="4">
    <source>
        <dbReference type="ARBA" id="ARBA00022692"/>
    </source>
</evidence>
<dbReference type="SUPFAM" id="SSF103088">
    <property type="entry name" value="OmpA-like"/>
    <property type="match status" value="1"/>
</dbReference>
<feature type="compositionally biased region" description="Low complexity" evidence="10">
    <location>
        <begin position="75"/>
        <end position="91"/>
    </location>
</feature>
<feature type="compositionally biased region" description="Low complexity" evidence="10">
    <location>
        <begin position="35"/>
        <end position="62"/>
    </location>
</feature>
<dbReference type="GO" id="GO:0006811">
    <property type="term" value="P:monoatomic ion transport"/>
    <property type="evidence" value="ECO:0007669"/>
    <property type="project" value="UniProtKB-KW"/>
</dbReference>
<dbReference type="CDD" id="cd07185">
    <property type="entry name" value="OmpA_C-like"/>
    <property type="match status" value="1"/>
</dbReference>
<keyword evidence="11" id="KW-0732">Signal</keyword>
<evidence type="ECO:0000256" key="5">
    <source>
        <dbReference type="ARBA" id="ARBA00023065"/>
    </source>
</evidence>